<evidence type="ECO:0000259" key="3">
    <source>
        <dbReference type="Pfam" id="PF15058"/>
    </source>
</evidence>
<sequence length="770" mass="82531">MAIVARYNELKKQIDLLVAENEELKQLIHLLRENQELKSILRNHDHKSSLVPSHESPRITAEGRFGGGAVGGRTPPRNRQLLCSPRQAWDPRSQPALQDTSGWPSSHGGTHTSWPLNVPRRPSPDRALQAAQHPPSPPPPPGGGAGALALGQPLPTLRMALQQPQDKPYPFRFRAISPPSYPAPFFANSPGSDSLSSGSFQSSGPRGYCFECPFPWHPHLPGFSPTSTGSDPNLFSPLESGTFSTQDSSWAHGQNVPQAPAALDYSPQAPAGFAQPQAVSGPPAATFFDFNPQCISSPVPAPVPLHAAANNMMAMPGAAPGLSWNDIAFLLPNAPPAGPPPSMLRTVPQPHLQPIILQNPDPFVLQPPPPGRRARGPLVPGPLAQPIQAPADPQRPPDVKPKERRGSTKPLDAAAIARIQEAKRKGALVSAHLTQWLLGLMASTMTVDVQHAFLKMQSLQAWTQNPDSSVSQKRVSDPPGGLASRRKPKEGGSAGGSVSATLRPPAGREGWAPGTKSRPSVAPPTPPRNRRAPEGCPGWVAAEAGQGPAEAPFPRPDPPLSLPFGRRPEKGAEQESGGPGGGGGAPSGRTGGEGGGGGGCLRRARIPPCAARLTLPLLADGSRQERVLGEIAFQLDRRILASIFPNRNRLYGYTVQNVPEKVAQGGNDPFQKLSPEESAAILERYNAIMERLRPLGYDPNVHPRMMETIVNTFGILRDRPEGREEEVNDIQYLRNLIKDTAPPDMRNTCMLLLSCLQQLSQDDGKPLFIW</sequence>
<feature type="domain" description="Speriolin C-terminal" evidence="4">
    <location>
        <begin position="627"/>
        <end position="770"/>
    </location>
</feature>
<evidence type="ECO:0000313" key="5">
    <source>
        <dbReference type="Proteomes" id="UP001652642"/>
    </source>
</evidence>
<dbReference type="Pfam" id="PF15058">
    <property type="entry name" value="Speriolin_N"/>
    <property type="match status" value="1"/>
</dbReference>
<feature type="compositionally biased region" description="Polar residues" evidence="2">
    <location>
        <begin position="463"/>
        <end position="473"/>
    </location>
</feature>
<evidence type="ECO:0008006" key="7">
    <source>
        <dbReference type="Google" id="ProtNLM"/>
    </source>
</evidence>
<feature type="region of interest" description="Disordered" evidence="2">
    <location>
        <begin position="223"/>
        <end position="254"/>
    </location>
</feature>
<feature type="region of interest" description="Disordered" evidence="2">
    <location>
        <begin position="359"/>
        <end position="412"/>
    </location>
</feature>
<reference evidence="6" key="1">
    <citation type="submission" date="2025-08" db="UniProtKB">
        <authorList>
            <consortium name="RefSeq"/>
        </authorList>
    </citation>
    <scope>IDENTIFICATION</scope>
</reference>
<dbReference type="GeneID" id="110084795"/>
<name>A0ABM5GDE3_9SAUR</name>
<evidence type="ECO:0000313" key="6">
    <source>
        <dbReference type="RefSeq" id="XP_072855676.1"/>
    </source>
</evidence>
<feature type="compositionally biased region" description="Polar residues" evidence="2">
    <location>
        <begin position="224"/>
        <end position="254"/>
    </location>
</feature>
<dbReference type="InterPro" id="IPR029384">
    <property type="entry name" value="Speriolin_C"/>
</dbReference>
<feature type="compositionally biased region" description="Polar residues" evidence="2">
    <location>
        <begin position="95"/>
        <end position="115"/>
    </location>
</feature>
<gene>
    <name evidence="6" type="primary">LOC110084795</name>
</gene>
<dbReference type="PANTHER" id="PTHR22192">
    <property type="entry name" value="SPERIOLIN"/>
    <property type="match status" value="1"/>
</dbReference>
<evidence type="ECO:0000259" key="4">
    <source>
        <dbReference type="Pfam" id="PF15059"/>
    </source>
</evidence>
<feature type="compositionally biased region" description="Basic and acidic residues" evidence="2">
    <location>
        <begin position="395"/>
        <end position="406"/>
    </location>
</feature>
<proteinExistence type="predicted"/>
<dbReference type="InterPro" id="IPR026715">
    <property type="entry name" value="SPATC1"/>
</dbReference>
<keyword evidence="1" id="KW-0175">Coiled coil</keyword>
<dbReference type="InterPro" id="IPR029385">
    <property type="entry name" value="Speriolin_N"/>
</dbReference>
<dbReference type="Proteomes" id="UP001652642">
    <property type="component" value="Chromosome 4"/>
</dbReference>
<evidence type="ECO:0000256" key="2">
    <source>
        <dbReference type="SAM" id="MobiDB-lite"/>
    </source>
</evidence>
<dbReference type="PANTHER" id="PTHR22192:SF16">
    <property type="entry name" value="SPERIOLIN"/>
    <property type="match status" value="1"/>
</dbReference>
<feature type="coiled-coil region" evidence="1">
    <location>
        <begin position="7"/>
        <end position="34"/>
    </location>
</feature>
<protein>
    <recommendedName>
        <fullName evidence="7">Speriolin</fullName>
    </recommendedName>
</protein>
<feature type="region of interest" description="Disordered" evidence="2">
    <location>
        <begin position="46"/>
        <end position="150"/>
    </location>
</feature>
<feature type="compositionally biased region" description="Gly residues" evidence="2">
    <location>
        <begin position="577"/>
        <end position="599"/>
    </location>
</feature>
<feature type="domain" description="Speriolin N-terminal" evidence="3">
    <location>
        <begin position="1"/>
        <end position="42"/>
    </location>
</feature>
<feature type="compositionally biased region" description="Low complexity" evidence="2">
    <location>
        <begin position="541"/>
        <end position="550"/>
    </location>
</feature>
<feature type="compositionally biased region" description="Pro residues" evidence="2">
    <location>
        <begin position="551"/>
        <end position="561"/>
    </location>
</feature>
<organism evidence="5 6">
    <name type="scientific">Pogona vitticeps</name>
    <name type="common">central bearded dragon</name>
    <dbReference type="NCBI Taxonomy" id="103695"/>
    <lineage>
        <taxon>Eukaryota</taxon>
        <taxon>Metazoa</taxon>
        <taxon>Chordata</taxon>
        <taxon>Craniata</taxon>
        <taxon>Vertebrata</taxon>
        <taxon>Euteleostomi</taxon>
        <taxon>Lepidosauria</taxon>
        <taxon>Squamata</taxon>
        <taxon>Bifurcata</taxon>
        <taxon>Unidentata</taxon>
        <taxon>Episquamata</taxon>
        <taxon>Toxicofera</taxon>
        <taxon>Iguania</taxon>
        <taxon>Acrodonta</taxon>
        <taxon>Agamidae</taxon>
        <taxon>Amphibolurinae</taxon>
        <taxon>Pogona</taxon>
    </lineage>
</organism>
<dbReference type="Pfam" id="PF15059">
    <property type="entry name" value="Speriolin_C"/>
    <property type="match status" value="1"/>
</dbReference>
<feature type="region of interest" description="Disordered" evidence="2">
    <location>
        <begin position="463"/>
        <end position="599"/>
    </location>
</feature>
<dbReference type="RefSeq" id="XP_072855676.1">
    <property type="nucleotide sequence ID" value="XM_072999575.1"/>
</dbReference>
<keyword evidence="5" id="KW-1185">Reference proteome</keyword>
<evidence type="ECO:0000256" key="1">
    <source>
        <dbReference type="SAM" id="Coils"/>
    </source>
</evidence>
<accession>A0ABM5GDE3</accession>